<protein>
    <recommendedName>
        <fullName evidence="3">YLP motif-containing protein 1</fullName>
    </recommendedName>
</protein>
<dbReference type="InterPro" id="IPR026314">
    <property type="entry name" value="YLP_motif_con_p1"/>
</dbReference>
<dbReference type="GO" id="GO:0005634">
    <property type="term" value="C:nucleus"/>
    <property type="evidence" value="ECO:0007669"/>
    <property type="project" value="InterPro"/>
</dbReference>
<accession>A0A4W3IL58</accession>
<evidence type="ECO:0008006" key="3">
    <source>
        <dbReference type="Google" id="ProtNLM"/>
    </source>
</evidence>
<dbReference type="InParanoid" id="A0A4W3IL58"/>
<dbReference type="Proteomes" id="UP000314986">
    <property type="component" value="Unassembled WGS sequence"/>
</dbReference>
<name>A0A4W3IL58_CALMI</name>
<reference evidence="2" key="3">
    <citation type="journal article" date="2014" name="Nature">
        <title>Elephant shark genome provides unique insights into gnathostome evolution.</title>
        <authorList>
            <consortium name="International Elephant Shark Genome Sequencing Consortium"/>
            <person name="Venkatesh B."/>
            <person name="Lee A.P."/>
            <person name="Ravi V."/>
            <person name="Maurya A.K."/>
            <person name="Lian M.M."/>
            <person name="Swann J.B."/>
            <person name="Ohta Y."/>
            <person name="Flajnik M.F."/>
            <person name="Sutoh Y."/>
            <person name="Kasahara M."/>
            <person name="Hoon S."/>
            <person name="Gangu V."/>
            <person name="Roy S.W."/>
            <person name="Irimia M."/>
            <person name="Korzh V."/>
            <person name="Kondrychyn I."/>
            <person name="Lim Z.W."/>
            <person name="Tay B.H."/>
            <person name="Tohari S."/>
            <person name="Kong K.W."/>
            <person name="Ho S."/>
            <person name="Lorente-Galdos B."/>
            <person name="Quilez J."/>
            <person name="Marques-Bonet T."/>
            <person name="Raney B.J."/>
            <person name="Ingham P.W."/>
            <person name="Tay A."/>
            <person name="Hillier L.W."/>
            <person name="Minx P."/>
            <person name="Boehm T."/>
            <person name="Wilson R.K."/>
            <person name="Brenner S."/>
            <person name="Warren W.C."/>
        </authorList>
    </citation>
    <scope>NUCLEOTIDE SEQUENCE [LARGE SCALE GENOMIC DNA]</scope>
</reference>
<dbReference type="PANTHER" id="PTHR13413">
    <property type="entry name" value="YLP MOTIF CONTAINING PROTEIN NUCLEAR PROTEIN ZAP"/>
    <property type="match status" value="1"/>
</dbReference>
<dbReference type="GO" id="GO:0032204">
    <property type="term" value="P:regulation of telomere maintenance"/>
    <property type="evidence" value="ECO:0007669"/>
    <property type="project" value="TreeGrafter"/>
</dbReference>
<dbReference type="STRING" id="7868.ENSCMIP00000029797"/>
<reference evidence="2" key="2">
    <citation type="journal article" date="2007" name="PLoS Biol.">
        <title>Survey sequencing and comparative analysis of the elephant shark (Callorhinchus milii) genome.</title>
        <authorList>
            <person name="Venkatesh B."/>
            <person name="Kirkness E.F."/>
            <person name="Loh Y.H."/>
            <person name="Halpern A.L."/>
            <person name="Lee A.P."/>
            <person name="Johnson J."/>
            <person name="Dandona N."/>
            <person name="Viswanathan L.D."/>
            <person name="Tay A."/>
            <person name="Venter J.C."/>
            <person name="Strausberg R.L."/>
            <person name="Brenner S."/>
        </authorList>
    </citation>
    <scope>NUCLEOTIDE SEQUENCE [LARGE SCALE GENOMIC DNA]</scope>
</reference>
<evidence type="ECO:0000313" key="2">
    <source>
        <dbReference type="Proteomes" id="UP000314986"/>
    </source>
</evidence>
<evidence type="ECO:0000313" key="1">
    <source>
        <dbReference type="Ensembl" id="ENSCMIP00000029797.1"/>
    </source>
</evidence>
<keyword evidence="2" id="KW-1185">Reference proteome</keyword>
<dbReference type="OMA" id="QRWCISS"/>
<reference evidence="1" key="4">
    <citation type="submission" date="2025-08" db="UniProtKB">
        <authorList>
            <consortium name="Ensembl"/>
        </authorList>
    </citation>
    <scope>IDENTIFICATION</scope>
</reference>
<dbReference type="AlphaFoldDB" id="A0A4W3IL58"/>
<dbReference type="PANTHER" id="PTHR13413:SF0">
    <property type="entry name" value="YLP MOTIF-CONTAINING PROTEIN 1"/>
    <property type="match status" value="1"/>
</dbReference>
<dbReference type="Ensembl" id="ENSCMIT00000030263.1">
    <property type="protein sequence ID" value="ENSCMIP00000029797.1"/>
    <property type="gene ID" value="ENSCMIG00000012865.1"/>
</dbReference>
<reference evidence="1" key="5">
    <citation type="submission" date="2025-09" db="UniProtKB">
        <authorList>
            <consortium name="Ensembl"/>
        </authorList>
    </citation>
    <scope>IDENTIFICATION</scope>
</reference>
<sequence>MHSIFLSTGVFPLNLTAEPMSGNKRKRGWHDSMAHRLEDYLQLPDDYNSRSSEPGKKRVRWADLEEEKDAERKRAIGFVVGQTDWEKITDEKGELAQRALNRTKYF</sequence>
<dbReference type="GeneTree" id="ENSGT00440000039837"/>
<reference evidence="2" key="1">
    <citation type="journal article" date="2006" name="Science">
        <title>Ancient noncoding elements conserved in the human genome.</title>
        <authorList>
            <person name="Venkatesh B."/>
            <person name="Kirkness E.F."/>
            <person name="Loh Y.H."/>
            <person name="Halpern A.L."/>
            <person name="Lee A.P."/>
            <person name="Johnson J."/>
            <person name="Dandona N."/>
            <person name="Viswanathan L.D."/>
            <person name="Tay A."/>
            <person name="Venter J.C."/>
            <person name="Strausberg R.L."/>
            <person name="Brenner S."/>
        </authorList>
    </citation>
    <scope>NUCLEOTIDE SEQUENCE [LARGE SCALE GENOMIC DNA]</scope>
</reference>
<proteinExistence type="predicted"/>
<organism evidence="1 2">
    <name type="scientific">Callorhinchus milii</name>
    <name type="common">Ghost shark</name>
    <dbReference type="NCBI Taxonomy" id="7868"/>
    <lineage>
        <taxon>Eukaryota</taxon>
        <taxon>Metazoa</taxon>
        <taxon>Chordata</taxon>
        <taxon>Craniata</taxon>
        <taxon>Vertebrata</taxon>
        <taxon>Chondrichthyes</taxon>
        <taxon>Holocephali</taxon>
        <taxon>Chimaeriformes</taxon>
        <taxon>Callorhinchidae</taxon>
        <taxon>Callorhinchus</taxon>
    </lineage>
</organism>